<feature type="region of interest" description="Disordered" evidence="4">
    <location>
        <begin position="845"/>
        <end position="883"/>
    </location>
</feature>
<protein>
    <recommendedName>
        <fullName evidence="9">MULE transposase domain-containing protein</fullName>
    </recommendedName>
</protein>
<dbReference type="PANTHER" id="PTHR47160">
    <property type="entry name" value="PUTATIVE-RELATED"/>
    <property type="match status" value="1"/>
</dbReference>
<feature type="compositionally biased region" description="Polar residues" evidence="4">
    <location>
        <begin position="47"/>
        <end position="56"/>
    </location>
</feature>
<evidence type="ECO:0000259" key="6">
    <source>
        <dbReference type="Pfam" id="PF10551"/>
    </source>
</evidence>
<accession>A0A8S3V6Z7</accession>
<feature type="domain" description="FLYWCH-type" evidence="5">
    <location>
        <begin position="4"/>
        <end position="63"/>
    </location>
</feature>
<evidence type="ECO:0000259" key="5">
    <source>
        <dbReference type="Pfam" id="PF04500"/>
    </source>
</evidence>
<gene>
    <name evidence="7" type="ORF">MEDL_62300</name>
</gene>
<evidence type="ECO:0000256" key="3">
    <source>
        <dbReference type="ARBA" id="ARBA00022833"/>
    </source>
</evidence>
<reference evidence="7" key="1">
    <citation type="submission" date="2021-03" db="EMBL/GenBank/DDBJ databases">
        <authorList>
            <person name="Bekaert M."/>
        </authorList>
    </citation>
    <scope>NUCLEOTIDE SEQUENCE</scope>
</reference>
<feature type="region of interest" description="Disordered" evidence="4">
    <location>
        <begin position="47"/>
        <end position="68"/>
    </location>
</feature>
<keyword evidence="2" id="KW-0863">Zinc-finger</keyword>
<evidence type="ECO:0008006" key="9">
    <source>
        <dbReference type="Google" id="ProtNLM"/>
    </source>
</evidence>
<feature type="compositionally biased region" description="Basic and acidic residues" evidence="4">
    <location>
        <begin position="858"/>
        <end position="880"/>
    </location>
</feature>
<dbReference type="Pfam" id="PF10551">
    <property type="entry name" value="MULE"/>
    <property type="match status" value="1"/>
</dbReference>
<keyword evidence="3" id="KW-0862">Zinc</keyword>
<feature type="domain" description="MULE transposase" evidence="6">
    <location>
        <begin position="182"/>
        <end position="278"/>
    </location>
</feature>
<name>A0A8S3V6Z7_MYTED</name>
<dbReference type="EMBL" id="CAJPWZ010003057">
    <property type="protein sequence ID" value="CAG2250601.1"/>
    <property type="molecule type" value="Genomic_DNA"/>
</dbReference>
<sequence length="971" mass="111046">MEVIKSNKGGSKLCYQGYMYTKHTTRKTVQWWKCVKRSSTACKGSITTSLQNENPTPGQPHNHDPSDISIKYTKSRYAMKEQAALTRDKPSQIFAQVVSTCEDDVQAMMPREENCKRTMRYQRPAPPVPQSFADVTLPAEFTITTNNQQFLLYDNGQNAENRMLVFCSPDSLRRLAEAHTFFMDGTFSVAPHPFKQLYTIRVPFKDVTVTTVYAFLPNKNQDTYRELFQSLVDKCQASHLQLNVQTVVTDFEDGVLRAVSAVFGRHINNQGCFYHLTQATWRKIQSLGLVPHYKISDDFRLFCGMMDGLAFLPVADLPNGVHLLRTLCPDDPPEAAELLDYFDATYVSGNMRRNPAPGQGLRLVMRRTPPMFPPTIWNVHDATVNGDSRTNNVCEGWNNKFFNLVGYAHPSIWRVVEWCQKEEATVRTLIQQDAVGTPPVKRVQQRYVQLQLRLQNLCRDLTSGNKTIAEFLRDVKKSTHIVFCLYCRLSVNYVNEKDECDTKLTDVYEACIAFYSSKKQAPPSKDLIGKLIPRIFGVSSINKFDKRYQKKIVVYKHLKVRSQNNGPAIIPAHCSTVEENIAYTLRCPLPTVVDDEQQFCDVTFGKDDTWLTINNIDFKTGYPLQINQKNVDGMLKVICSLKLCTGIKNQAVIISNAFFTENCCMSNDPGNCYVTQRSKSCKILINWTAKSITCHTCEDSYNKTQSKKKSKEPVHEDEDSNNKTQSKNKSRKLVHEDEHSYNKTQSKNKSRKRVHEDEQSYNKTQSKNKSRKLVHEDEHSYTKTHSKNKSKKRVHEDENKSQLNKKKKCGPERQVVTEITNSENCIEPGSLESVPGNTTVTIQNNDKEALGKSCPLSEEDKSIPLSEEDKSIPLSEEDKSIPLSDDDHEQILNLVSKMDVPENFAILLKSQLNNCKKGTDIRQRRWDPKIINLCLTLFRRSPQAYYDLKNSGFLQLPSKRLLQYYSEKQTP</sequence>
<dbReference type="Gene3D" id="2.20.25.240">
    <property type="match status" value="1"/>
</dbReference>
<evidence type="ECO:0000256" key="4">
    <source>
        <dbReference type="SAM" id="MobiDB-lite"/>
    </source>
</evidence>
<feature type="compositionally biased region" description="Basic residues" evidence="4">
    <location>
        <begin position="782"/>
        <end position="793"/>
    </location>
</feature>
<feature type="region of interest" description="Disordered" evidence="4">
    <location>
        <begin position="705"/>
        <end position="813"/>
    </location>
</feature>
<dbReference type="PANTHER" id="PTHR47160:SF10">
    <property type="entry name" value="MULE TRANSPOSASE DOMAIN-CONTAINING PROTEIN"/>
    <property type="match status" value="1"/>
</dbReference>
<evidence type="ECO:0000256" key="1">
    <source>
        <dbReference type="ARBA" id="ARBA00022723"/>
    </source>
</evidence>
<evidence type="ECO:0000313" key="7">
    <source>
        <dbReference type="EMBL" id="CAG2250601.1"/>
    </source>
</evidence>
<dbReference type="AlphaFoldDB" id="A0A8S3V6Z7"/>
<evidence type="ECO:0000313" key="8">
    <source>
        <dbReference type="Proteomes" id="UP000683360"/>
    </source>
</evidence>
<keyword evidence="1" id="KW-0479">Metal-binding</keyword>
<dbReference type="GO" id="GO:0008270">
    <property type="term" value="F:zinc ion binding"/>
    <property type="evidence" value="ECO:0007669"/>
    <property type="project" value="UniProtKB-KW"/>
</dbReference>
<dbReference type="Proteomes" id="UP000683360">
    <property type="component" value="Unassembled WGS sequence"/>
</dbReference>
<dbReference type="InterPro" id="IPR018289">
    <property type="entry name" value="MULE_transposase_dom"/>
</dbReference>
<evidence type="ECO:0000256" key="2">
    <source>
        <dbReference type="ARBA" id="ARBA00022771"/>
    </source>
</evidence>
<dbReference type="OrthoDB" id="6612379at2759"/>
<dbReference type="Pfam" id="PF04500">
    <property type="entry name" value="FLYWCH"/>
    <property type="match status" value="1"/>
</dbReference>
<organism evidence="7 8">
    <name type="scientific">Mytilus edulis</name>
    <name type="common">Blue mussel</name>
    <dbReference type="NCBI Taxonomy" id="6550"/>
    <lineage>
        <taxon>Eukaryota</taxon>
        <taxon>Metazoa</taxon>
        <taxon>Spiralia</taxon>
        <taxon>Lophotrochozoa</taxon>
        <taxon>Mollusca</taxon>
        <taxon>Bivalvia</taxon>
        <taxon>Autobranchia</taxon>
        <taxon>Pteriomorphia</taxon>
        <taxon>Mytilida</taxon>
        <taxon>Mytiloidea</taxon>
        <taxon>Mytilidae</taxon>
        <taxon>Mytilinae</taxon>
        <taxon>Mytilus</taxon>
    </lineage>
</organism>
<comment type="caution">
    <text evidence="7">The sequence shown here is derived from an EMBL/GenBank/DDBJ whole genome shotgun (WGS) entry which is preliminary data.</text>
</comment>
<keyword evidence="8" id="KW-1185">Reference proteome</keyword>
<proteinExistence type="predicted"/>
<dbReference type="InterPro" id="IPR007588">
    <property type="entry name" value="Znf_FLYWCH"/>
</dbReference>